<dbReference type="InterPro" id="IPR002763">
    <property type="entry name" value="DUF72"/>
</dbReference>
<dbReference type="RefSeq" id="WP_188710057.1">
    <property type="nucleotide sequence ID" value="NZ_BMIG01000020.1"/>
</dbReference>
<sequence>MAQQAPPGSLQLKIGCAGWSLPRDSSVEFPDAGTHLQRYAGRLHATEINSSFYRPHQKLTYERWGAATPTGFRFSVKLPKTITHEQRLTRSGALLDSFMAQVMGLGGKLSCLLVQLPPSLSMDMGVAPLFFKTLRARYPGAVALEPRHASWFTPEAEALLQHWRIARVLADPVLHEAGRWPGGWPGLVYCRLHGSPRIYYSRYDSATLQALADRLALAGRDGAAVWCMFDNTASGAATHNALELTRRVSGA</sequence>
<name>A0A916SQG7_9BURK</name>
<evidence type="ECO:0000313" key="2">
    <source>
        <dbReference type="Proteomes" id="UP000620596"/>
    </source>
</evidence>
<reference evidence="1" key="2">
    <citation type="submission" date="2020-09" db="EMBL/GenBank/DDBJ databases">
        <authorList>
            <person name="Sun Q."/>
            <person name="Zhou Y."/>
        </authorList>
    </citation>
    <scope>NUCLEOTIDE SEQUENCE</scope>
    <source>
        <strain evidence="1">CGMCC 1.15322</strain>
    </source>
</reference>
<dbReference type="Proteomes" id="UP000620596">
    <property type="component" value="Unassembled WGS sequence"/>
</dbReference>
<dbReference type="SUPFAM" id="SSF117396">
    <property type="entry name" value="TM1631-like"/>
    <property type="match status" value="1"/>
</dbReference>
<dbReference type="InterPro" id="IPR036520">
    <property type="entry name" value="UPF0759_sf"/>
</dbReference>
<accession>A0A916SQG7</accession>
<proteinExistence type="predicted"/>
<comment type="caution">
    <text evidence="1">The sequence shown here is derived from an EMBL/GenBank/DDBJ whole genome shotgun (WGS) entry which is preliminary data.</text>
</comment>
<dbReference type="EMBL" id="BMIG01000020">
    <property type="protein sequence ID" value="GGB13002.1"/>
    <property type="molecule type" value="Genomic_DNA"/>
</dbReference>
<evidence type="ECO:0008006" key="3">
    <source>
        <dbReference type="Google" id="ProtNLM"/>
    </source>
</evidence>
<reference evidence="1" key="1">
    <citation type="journal article" date="2014" name="Int. J. Syst. Evol. Microbiol.">
        <title>Complete genome sequence of Corynebacterium casei LMG S-19264T (=DSM 44701T), isolated from a smear-ripened cheese.</title>
        <authorList>
            <consortium name="US DOE Joint Genome Institute (JGI-PGF)"/>
            <person name="Walter F."/>
            <person name="Albersmeier A."/>
            <person name="Kalinowski J."/>
            <person name="Ruckert C."/>
        </authorList>
    </citation>
    <scope>NUCLEOTIDE SEQUENCE</scope>
    <source>
        <strain evidence="1">CGMCC 1.15322</strain>
    </source>
</reference>
<keyword evidence="2" id="KW-1185">Reference proteome</keyword>
<gene>
    <name evidence="1" type="ORF">GCM10011496_37360</name>
</gene>
<dbReference type="PANTHER" id="PTHR30348">
    <property type="entry name" value="UNCHARACTERIZED PROTEIN YECE"/>
    <property type="match status" value="1"/>
</dbReference>
<dbReference type="Gene3D" id="3.20.20.410">
    <property type="entry name" value="Protein of unknown function UPF0759"/>
    <property type="match status" value="1"/>
</dbReference>
<organism evidence="1 2">
    <name type="scientific">Polaromonas eurypsychrophila</name>
    <dbReference type="NCBI Taxonomy" id="1614635"/>
    <lineage>
        <taxon>Bacteria</taxon>
        <taxon>Pseudomonadati</taxon>
        <taxon>Pseudomonadota</taxon>
        <taxon>Betaproteobacteria</taxon>
        <taxon>Burkholderiales</taxon>
        <taxon>Comamonadaceae</taxon>
        <taxon>Polaromonas</taxon>
    </lineage>
</organism>
<dbReference type="AlphaFoldDB" id="A0A916SQG7"/>
<evidence type="ECO:0000313" key="1">
    <source>
        <dbReference type="EMBL" id="GGB13002.1"/>
    </source>
</evidence>
<dbReference type="Pfam" id="PF01904">
    <property type="entry name" value="DUF72"/>
    <property type="match status" value="1"/>
</dbReference>
<dbReference type="PANTHER" id="PTHR30348:SF14">
    <property type="entry name" value="BLR8050 PROTEIN"/>
    <property type="match status" value="1"/>
</dbReference>
<protein>
    <recommendedName>
        <fullName evidence="3">DUF72 domain-containing protein</fullName>
    </recommendedName>
</protein>